<dbReference type="CDD" id="cd06580">
    <property type="entry name" value="TM_PBP1_transp_TpRbsC_like"/>
    <property type="match status" value="1"/>
</dbReference>
<feature type="transmembrane region" description="Helical" evidence="6">
    <location>
        <begin position="75"/>
        <end position="100"/>
    </location>
</feature>
<evidence type="ECO:0000256" key="6">
    <source>
        <dbReference type="SAM" id="Phobius"/>
    </source>
</evidence>
<gene>
    <name evidence="7" type="ORF">H8L32_17560</name>
</gene>
<comment type="caution">
    <text evidence="7">The sequence shown here is derived from an EMBL/GenBank/DDBJ whole genome shotgun (WGS) entry which is preliminary data.</text>
</comment>
<feature type="transmembrane region" description="Helical" evidence="6">
    <location>
        <begin position="45"/>
        <end position="63"/>
    </location>
</feature>
<dbReference type="EMBL" id="JACOGF010000009">
    <property type="protein sequence ID" value="MBC3919301.1"/>
    <property type="molecule type" value="Genomic_DNA"/>
</dbReference>
<protein>
    <submittedName>
        <fullName evidence="7">ABC transporter permease</fullName>
    </submittedName>
</protein>
<dbReference type="PANTHER" id="PTHR43370">
    <property type="entry name" value="SUGAR ABC TRANSPORTER INTEGRAL MEMBRANE PROTEIN-RELATED"/>
    <property type="match status" value="1"/>
</dbReference>
<evidence type="ECO:0000313" key="7">
    <source>
        <dbReference type="EMBL" id="MBC3919301.1"/>
    </source>
</evidence>
<evidence type="ECO:0000256" key="3">
    <source>
        <dbReference type="ARBA" id="ARBA00022692"/>
    </source>
</evidence>
<proteinExistence type="predicted"/>
<sequence>MSFDAIALATFAATMLVAVMRASTPIVFAALGGLISDLAGSINVALEGIMLVAAFFGVIVSVYCQTWLPGLSPWIYPWTGAFAGILAALLLTGVLAVFHLELKADLIVAGIAINILAAGLTVFLLVSIVGDKGSTASLNSPGLPLIHIPGLAGVPPLDVLLNGDGGQGHHVLLYLALASVVLVRLFLGRTQYGTWLRAVGENRDAALIAGIPVKRVQYLGFFLSGFLASLGGIYLSMGYLSLFQSDMVAGRGFLALAAIFLGRRSAPGTFIAACVFGASSVLATQLGMFKIPTQLVYMIPPVITVIVLVFAGMRQRKLSVS</sequence>
<evidence type="ECO:0000256" key="5">
    <source>
        <dbReference type="ARBA" id="ARBA00023136"/>
    </source>
</evidence>
<evidence type="ECO:0000256" key="4">
    <source>
        <dbReference type="ARBA" id="ARBA00022989"/>
    </source>
</evidence>
<reference evidence="7 8" key="1">
    <citation type="submission" date="2020-08" db="EMBL/GenBank/DDBJ databases">
        <title>Novel species isolated from subtropical streams in China.</title>
        <authorList>
            <person name="Lu H."/>
        </authorList>
    </citation>
    <scope>NUCLEOTIDE SEQUENCE [LARGE SCALE GENOMIC DNA]</scope>
    <source>
        <strain evidence="7 8">CY18W</strain>
    </source>
</reference>
<dbReference type="InterPro" id="IPR001851">
    <property type="entry name" value="ABC_transp_permease"/>
</dbReference>
<keyword evidence="8" id="KW-1185">Reference proteome</keyword>
<keyword evidence="2" id="KW-1003">Cell membrane</keyword>
<keyword evidence="5 6" id="KW-0472">Membrane</keyword>
<evidence type="ECO:0000313" key="8">
    <source>
        <dbReference type="Proteomes" id="UP000650424"/>
    </source>
</evidence>
<keyword evidence="3 6" id="KW-0812">Transmembrane</keyword>
<feature type="transmembrane region" description="Helical" evidence="6">
    <location>
        <begin position="218"/>
        <end position="237"/>
    </location>
</feature>
<feature type="transmembrane region" description="Helical" evidence="6">
    <location>
        <begin position="269"/>
        <end position="289"/>
    </location>
</feature>
<organism evidence="7 8">
    <name type="scientific">Undibacterium hunanense</name>
    <dbReference type="NCBI Taxonomy" id="2762292"/>
    <lineage>
        <taxon>Bacteria</taxon>
        <taxon>Pseudomonadati</taxon>
        <taxon>Pseudomonadota</taxon>
        <taxon>Betaproteobacteria</taxon>
        <taxon>Burkholderiales</taxon>
        <taxon>Oxalobacteraceae</taxon>
        <taxon>Undibacterium</taxon>
    </lineage>
</organism>
<comment type="subcellular location">
    <subcellularLocation>
        <location evidence="1">Cell membrane</location>
        <topology evidence="1">Multi-pass membrane protein</topology>
    </subcellularLocation>
</comment>
<accession>A0ABR6ZTT4</accession>
<feature type="transmembrane region" description="Helical" evidence="6">
    <location>
        <begin position="295"/>
        <end position="313"/>
    </location>
</feature>
<dbReference type="RefSeq" id="WP_186948567.1">
    <property type="nucleotide sequence ID" value="NZ_JACOGF010000009.1"/>
</dbReference>
<feature type="transmembrane region" description="Helical" evidence="6">
    <location>
        <begin position="106"/>
        <end position="130"/>
    </location>
</feature>
<name>A0ABR6ZTT4_9BURK</name>
<dbReference type="PANTHER" id="PTHR43370:SF1">
    <property type="entry name" value="GUANOSINE ABC TRANSPORTER PERMEASE PROTEIN NUPQ"/>
    <property type="match status" value="1"/>
</dbReference>
<keyword evidence="4 6" id="KW-1133">Transmembrane helix</keyword>
<dbReference type="Proteomes" id="UP000650424">
    <property type="component" value="Unassembled WGS sequence"/>
</dbReference>
<evidence type="ECO:0000256" key="2">
    <source>
        <dbReference type="ARBA" id="ARBA00022475"/>
    </source>
</evidence>
<evidence type="ECO:0000256" key="1">
    <source>
        <dbReference type="ARBA" id="ARBA00004651"/>
    </source>
</evidence>
<feature type="transmembrane region" description="Helical" evidence="6">
    <location>
        <begin position="167"/>
        <end position="187"/>
    </location>
</feature>
<dbReference type="Pfam" id="PF02653">
    <property type="entry name" value="BPD_transp_2"/>
    <property type="match status" value="1"/>
</dbReference>